<feature type="compositionally biased region" description="Pro residues" evidence="1">
    <location>
        <begin position="195"/>
        <end position="207"/>
    </location>
</feature>
<dbReference type="GeneID" id="66080703"/>
<protein>
    <recommendedName>
        <fullName evidence="4">Chromo domain-containing protein</fullName>
    </recommendedName>
</protein>
<gene>
    <name evidence="2" type="ORF">E1B28_011628</name>
</gene>
<feature type="compositionally biased region" description="Polar residues" evidence="1">
    <location>
        <begin position="166"/>
        <end position="175"/>
    </location>
</feature>
<proteinExistence type="predicted"/>
<feature type="region of interest" description="Disordered" evidence="1">
    <location>
        <begin position="101"/>
        <end position="229"/>
    </location>
</feature>
<dbReference type="Proteomes" id="UP001049176">
    <property type="component" value="Chromosome 7"/>
</dbReference>
<feature type="compositionally biased region" description="Basic and acidic residues" evidence="1">
    <location>
        <begin position="106"/>
        <end position="159"/>
    </location>
</feature>
<dbReference type="SUPFAM" id="SSF54160">
    <property type="entry name" value="Chromo domain-like"/>
    <property type="match status" value="1"/>
</dbReference>
<keyword evidence="3" id="KW-1185">Reference proteome</keyword>
<evidence type="ECO:0000313" key="2">
    <source>
        <dbReference type="EMBL" id="KAG7090006.1"/>
    </source>
</evidence>
<accession>A0A9P7RVK2</accession>
<sequence length="311" mass="35936">MLDEDATHAELWDFIDTIIDVVKSVGVQLEKDYTQMVLIDDENAQLRAAVFEKGKKKKMVYNWGHARHLTNAECLIQLAKEEWRHKAKDLYKEVRKAHQTLQKRMQLKDKQEQDKEKKRLAEGKKLEWEQSKAAKQLEKEKSKQEKQAEKEKKQQEKQAKPKRGQNRGQRVQTGEQFDFPDSSSENSATQSSSLAPPPRPKPQPLPRPAANTVPEDSELESSDSENEYELEDMAIVDIMVEQDEEEGVDDDVKPEIHVLEIIKHCCKAGILEFWVSWADGDKTWELLNNVEDLEALDAYLKTKKISDLTNL</sequence>
<dbReference type="RefSeq" id="XP_043006476.1">
    <property type="nucleotide sequence ID" value="XM_043156688.1"/>
</dbReference>
<dbReference type="KEGG" id="more:E1B28_011628"/>
<dbReference type="EMBL" id="CM032187">
    <property type="protein sequence ID" value="KAG7090006.1"/>
    <property type="molecule type" value="Genomic_DNA"/>
</dbReference>
<name>A0A9P7RVK2_9AGAR</name>
<comment type="caution">
    <text evidence="2">The sequence shown here is derived from an EMBL/GenBank/DDBJ whole genome shotgun (WGS) entry which is preliminary data.</text>
</comment>
<dbReference type="InterPro" id="IPR016197">
    <property type="entry name" value="Chromo-like_dom_sf"/>
</dbReference>
<evidence type="ECO:0008006" key="4">
    <source>
        <dbReference type="Google" id="ProtNLM"/>
    </source>
</evidence>
<evidence type="ECO:0000313" key="3">
    <source>
        <dbReference type="Proteomes" id="UP001049176"/>
    </source>
</evidence>
<evidence type="ECO:0000256" key="1">
    <source>
        <dbReference type="SAM" id="MobiDB-lite"/>
    </source>
</evidence>
<organism evidence="2 3">
    <name type="scientific">Marasmius oreades</name>
    <name type="common">fairy-ring Marasmius</name>
    <dbReference type="NCBI Taxonomy" id="181124"/>
    <lineage>
        <taxon>Eukaryota</taxon>
        <taxon>Fungi</taxon>
        <taxon>Dikarya</taxon>
        <taxon>Basidiomycota</taxon>
        <taxon>Agaricomycotina</taxon>
        <taxon>Agaricomycetes</taxon>
        <taxon>Agaricomycetidae</taxon>
        <taxon>Agaricales</taxon>
        <taxon>Marasmiineae</taxon>
        <taxon>Marasmiaceae</taxon>
        <taxon>Marasmius</taxon>
    </lineage>
</organism>
<dbReference type="OrthoDB" id="3071308at2759"/>
<feature type="compositionally biased region" description="Low complexity" evidence="1">
    <location>
        <begin position="182"/>
        <end position="194"/>
    </location>
</feature>
<feature type="compositionally biased region" description="Acidic residues" evidence="1">
    <location>
        <begin position="215"/>
        <end position="229"/>
    </location>
</feature>
<dbReference type="AlphaFoldDB" id="A0A9P7RVK2"/>
<reference evidence="2" key="1">
    <citation type="journal article" date="2021" name="Genome Biol. Evol.">
        <title>The assembled and annotated genome of the fairy-ring fungus Marasmius oreades.</title>
        <authorList>
            <person name="Hiltunen M."/>
            <person name="Ament-Velasquez S.L."/>
            <person name="Johannesson H."/>
        </authorList>
    </citation>
    <scope>NUCLEOTIDE SEQUENCE</scope>
    <source>
        <strain evidence="2">03SP1</strain>
    </source>
</reference>